<evidence type="ECO:0000313" key="1">
    <source>
        <dbReference type="EMBL" id="MCD7469293.1"/>
    </source>
</evidence>
<organism evidence="1 2">
    <name type="scientific">Datura stramonium</name>
    <name type="common">Jimsonweed</name>
    <name type="synonym">Common thornapple</name>
    <dbReference type="NCBI Taxonomy" id="4076"/>
    <lineage>
        <taxon>Eukaryota</taxon>
        <taxon>Viridiplantae</taxon>
        <taxon>Streptophyta</taxon>
        <taxon>Embryophyta</taxon>
        <taxon>Tracheophyta</taxon>
        <taxon>Spermatophyta</taxon>
        <taxon>Magnoliopsida</taxon>
        <taxon>eudicotyledons</taxon>
        <taxon>Gunneridae</taxon>
        <taxon>Pentapetalae</taxon>
        <taxon>asterids</taxon>
        <taxon>lamiids</taxon>
        <taxon>Solanales</taxon>
        <taxon>Solanaceae</taxon>
        <taxon>Solanoideae</taxon>
        <taxon>Datureae</taxon>
        <taxon>Datura</taxon>
    </lineage>
</organism>
<feature type="non-terminal residue" evidence="1">
    <location>
        <position position="1"/>
    </location>
</feature>
<gene>
    <name evidence="1" type="ORF">HAX54_008225</name>
</gene>
<comment type="caution">
    <text evidence="1">The sequence shown here is derived from an EMBL/GenBank/DDBJ whole genome shotgun (WGS) entry which is preliminary data.</text>
</comment>
<protein>
    <submittedName>
        <fullName evidence="1">Uncharacterized protein</fullName>
    </submittedName>
</protein>
<dbReference type="EMBL" id="JACEIK010001424">
    <property type="protein sequence ID" value="MCD7469293.1"/>
    <property type="molecule type" value="Genomic_DNA"/>
</dbReference>
<sequence>GDVGMITSLAQAYVELREDLKRAKRKWCSGDKLFIYMWKGIKQILKTLFARIHDALGD</sequence>
<dbReference type="Proteomes" id="UP000823775">
    <property type="component" value="Unassembled WGS sequence"/>
</dbReference>
<name>A0ABS8TEJ3_DATST</name>
<keyword evidence="2" id="KW-1185">Reference proteome</keyword>
<reference evidence="1 2" key="1">
    <citation type="journal article" date="2021" name="BMC Genomics">
        <title>Datura genome reveals duplications of psychoactive alkaloid biosynthetic genes and high mutation rate following tissue culture.</title>
        <authorList>
            <person name="Rajewski A."/>
            <person name="Carter-House D."/>
            <person name="Stajich J."/>
            <person name="Litt A."/>
        </authorList>
    </citation>
    <scope>NUCLEOTIDE SEQUENCE [LARGE SCALE GENOMIC DNA]</scope>
    <source>
        <strain evidence="1">AR-01</strain>
    </source>
</reference>
<evidence type="ECO:0000313" key="2">
    <source>
        <dbReference type="Proteomes" id="UP000823775"/>
    </source>
</evidence>
<accession>A0ABS8TEJ3</accession>
<proteinExistence type="predicted"/>